<name>A0A1G2F481_9BACT</name>
<dbReference type="EMBL" id="MHMS01000002">
    <property type="protein sequence ID" value="OGZ32737.1"/>
    <property type="molecule type" value="Genomic_DNA"/>
</dbReference>
<feature type="compositionally biased region" description="Basic and acidic residues" evidence="1">
    <location>
        <begin position="331"/>
        <end position="344"/>
    </location>
</feature>
<evidence type="ECO:0000256" key="1">
    <source>
        <dbReference type="SAM" id="MobiDB-lite"/>
    </source>
</evidence>
<protein>
    <submittedName>
        <fullName evidence="3">Uncharacterized protein</fullName>
    </submittedName>
</protein>
<organism evidence="3 4">
    <name type="scientific">Candidatus Niyogibacteria bacterium RIFCSPLOWO2_12_FULL_41_13</name>
    <dbReference type="NCBI Taxonomy" id="1801726"/>
    <lineage>
        <taxon>Bacteria</taxon>
        <taxon>Candidatus Niyogiibacteriota</taxon>
    </lineage>
</organism>
<evidence type="ECO:0000313" key="4">
    <source>
        <dbReference type="Proteomes" id="UP000176787"/>
    </source>
</evidence>
<evidence type="ECO:0000256" key="2">
    <source>
        <dbReference type="SAM" id="Phobius"/>
    </source>
</evidence>
<dbReference type="Proteomes" id="UP000176787">
    <property type="component" value="Unassembled WGS sequence"/>
</dbReference>
<evidence type="ECO:0000313" key="3">
    <source>
        <dbReference type="EMBL" id="OGZ32737.1"/>
    </source>
</evidence>
<proteinExistence type="predicted"/>
<comment type="caution">
    <text evidence="3">The sequence shown here is derived from an EMBL/GenBank/DDBJ whole genome shotgun (WGS) entry which is preliminary data.</text>
</comment>
<accession>A0A1G2F481</accession>
<feature type="region of interest" description="Disordered" evidence="1">
    <location>
        <begin position="325"/>
        <end position="353"/>
    </location>
</feature>
<gene>
    <name evidence="3" type="ORF">A3H02_02025</name>
</gene>
<dbReference type="AlphaFoldDB" id="A0A1G2F481"/>
<reference evidence="3 4" key="1">
    <citation type="journal article" date="2016" name="Nat. Commun.">
        <title>Thousands of microbial genomes shed light on interconnected biogeochemical processes in an aquifer system.</title>
        <authorList>
            <person name="Anantharaman K."/>
            <person name="Brown C.T."/>
            <person name="Hug L.A."/>
            <person name="Sharon I."/>
            <person name="Castelle C.J."/>
            <person name="Probst A.J."/>
            <person name="Thomas B.C."/>
            <person name="Singh A."/>
            <person name="Wilkins M.J."/>
            <person name="Karaoz U."/>
            <person name="Brodie E.L."/>
            <person name="Williams K.H."/>
            <person name="Hubbard S.S."/>
            <person name="Banfield J.F."/>
        </authorList>
    </citation>
    <scope>NUCLEOTIDE SEQUENCE [LARGE SCALE GENOMIC DNA]</scope>
</reference>
<dbReference type="STRING" id="1801726.A3H02_02025"/>
<keyword evidence="2" id="KW-0472">Membrane</keyword>
<sequence>MNNTNKTIIYFFIVLMATFLALGIVLASSKEDIVFPVVELGGCENKEQCKMYCDNPDNIKQCVGFAEKHNLLGKDEIEKAKRFMEAGNKGPGECNSQKSCEEYCNNINNMDECLAFAETHGMMDDEELEEAKKVQSALKRGAKLPGGCENKNECEQYCENSEHMEECIAFAETAGFIPPDELEDAKKALSAIKRGIKPPPCRGKKECDNYCGEPQNFESCLVFAEAAGFISEEEAEMARKTGGRGPGDCRGKDECDEYCQRPENVKECVDFVETAQTSGPGGCKSKKECEEFCQKPENTETCLDFAAKSGMMSPEESEKIKNMMRQAQPIKRPDREREHDRQGEFKQMTPPEFESEFKLEREKIFESEKEKIMEQIPPEFREIIPREMPDKMPPPPSSEPMPQILPFKKSIDNAKALILEILR</sequence>
<keyword evidence="2" id="KW-0812">Transmembrane</keyword>
<keyword evidence="2" id="KW-1133">Transmembrane helix</keyword>
<feature type="transmembrane region" description="Helical" evidence="2">
    <location>
        <begin position="7"/>
        <end position="27"/>
    </location>
</feature>